<dbReference type="EMBL" id="ACBZ01000023">
    <property type="protein sequence ID" value="EEG50447.1"/>
    <property type="molecule type" value="Genomic_DNA"/>
</dbReference>
<dbReference type="Pfam" id="PF06463">
    <property type="entry name" value="Mob_synth_C"/>
    <property type="match status" value="1"/>
</dbReference>
<sequence>MPEDGISLASHQEILRFHEIERLAEIFVSVGIRKIKLTGGEPLVRLQIEELVKDLKKIEGIEQVTLTTNGTLLKEKAALLAEAGIDGVNLSLNSLKPQEYARITRRDEFSRAWEGFQEMLRYPRILLKINCVSIGQSPESLCRMAALARDYPVHVRFIEMMPIGLGESWTGRSEEELLTIFEREFGPGQPVTERLGNGPSHYMQFKNFQGKIGFISAVSHKFCDKCNRVRLTSQGYLKTCLQYDRGIDLREPLRAEDSDEALRARIQRAILDKPQSHAFLEGAPKEKEKKFMAQIGG</sequence>
<keyword evidence="5" id="KW-0411">Iron-sulfur</keyword>
<dbReference type="GO" id="GO:0061798">
    <property type="term" value="F:GTP 3',8'-cyclase activity"/>
    <property type="evidence" value="ECO:0007669"/>
    <property type="project" value="TreeGrafter"/>
</dbReference>
<dbReference type="CDD" id="cd21117">
    <property type="entry name" value="Twitch_MoaA"/>
    <property type="match status" value="1"/>
</dbReference>
<dbReference type="InterPro" id="IPR050105">
    <property type="entry name" value="MoCo_biosynth_MoaA/MoaC"/>
</dbReference>
<gene>
    <name evidence="9" type="ORF">RUMHYD_00613</name>
</gene>
<organism evidence="9 10">
    <name type="scientific">Blautia hydrogenotrophica (strain DSM 10507 / JCM 14656 / S5a33)</name>
    <name type="common">Ruminococcus hydrogenotrophicus</name>
    <dbReference type="NCBI Taxonomy" id="476272"/>
    <lineage>
        <taxon>Bacteria</taxon>
        <taxon>Bacillati</taxon>
        <taxon>Bacillota</taxon>
        <taxon>Clostridia</taxon>
        <taxon>Lachnospirales</taxon>
        <taxon>Lachnospiraceae</taxon>
        <taxon>Blautia</taxon>
    </lineage>
</organism>
<dbReference type="eggNOG" id="COG2896">
    <property type="taxonomic scope" value="Bacteria"/>
</dbReference>
<dbReference type="PATRIC" id="fig|476272.21.peg.3620"/>
<evidence type="ECO:0000313" key="10">
    <source>
        <dbReference type="Proteomes" id="UP000003100"/>
    </source>
</evidence>
<proteinExistence type="predicted"/>
<dbReference type="Pfam" id="PF04055">
    <property type="entry name" value="Radical_SAM"/>
    <property type="match status" value="1"/>
</dbReference>
<dbReference type="InterPro" id="IPR010505">
    <property type="entry name" value="MoaA_twitch"/>
</dbReference>
<evidence type="ECO:0000259" key="8">
    <source>
        <dbReference type="PROSITE" id="PS51918"/>
    </source>
</evidence>
<evidence type="ECO:0000256" key="6">
    <source>
        <dbReference type="ARBA" id="ARBA00023134"/>
    </source>
</evidence>
<dbReference type="GO" id="GO:0006777">
    <property type="term" value="P:Mo-molybdopterin cofactor biosynthetic process"/>
    <property type="evidence" value="ECO:0007669"/>
    <property type="project" value="UniProtKB-KW"/>
</dbReference>
<evidence type="ECO:0000313" key="9">
    <source>
        <dbReference type="EMBL" id="EEG50447.1"/>
    </source>
</evidence>
<dbReference type="SUPFAM" id="SSF102114">
    <property type="entry name" value="Radical SAM enzymes"/>
    <property type="match status" value="1"/>
</dbReference>
<dbReference type="Proteomes" id="UP000003100">
    <property type="component" value="Unassembled WGS sequence"/>
</dbReference>
<keyword evidence="2" id="KW-0479">Metal-binding</keyword>
<evidence type="ECO:0000256" key="3">
    <source>
        <dbReference type="ARBA" id="ARBA00022741"/>
    </source>
</evidence>
<dbReference type="InterPro" id="IPR007197">
    <property type="entry name" value="rSAM"/>
</dbReference>
<dbReference type="InterPro" id="IPR013785">
    <property type="entry name" value="Aldolase_TIM"/>
</dbReference>
<dbReference type="CDD" id="cd01335">
    <property type="entry name" value="Radical_SAM"/>
    <property type="match status" value="1"/>
</dbReference>
<dbReference type="GO" id="GO:0061799">
    <property type="term" value="F:cyclic pyranopterin monophosphate synthase activity"/>
    <property type="evidence" value="ECO:0007669"/>
    <property type="project" value="TreeGrafter"/>
</dbReference>
<keyword evidence="3" id="KW-0547">Nucleotide-binding</keyword>
<dbReference type="PANTHER" id="PTHR22960:SF0">
    <property type="entry name" value="MOLYBDENUM COFACTOR BIOSYNTHESIS PROTEIN 1"/>
    <property type="match status" value="1"/>
</dbReference>
<keyword evidence="6" id="KW-0342">GTP-binding</keyword>
<accession>C0CIE9</accession>
<keyword evidence="1" id="KW-0949">S-adenosyl-L-methionine</keyword>
<dbReference type="PROSITE" id="PS51918">
    <property type="entry name" value="RADICAL_SAM"/>
    <property type="match status" value="1"/>
</dbReference>
<evidence type="ECO:0000256" key="5">
    <source>
        <dbReference type="ARBA" id="ARBA00023014"/>
    </source>
</evidence>
<dbReference type="GO" id="GO:0051539">
    <property type="term" value="F:4 iron, 4 sulfur cluster binding"/>
    <property type="evidence" value="ECO:0007669"/>
    <property type="project" value="UniProtKB-KW"/>
</dbReference>
<dbReference type="AlphaFoldDB" id="C0CIE9"/>
<evidence type="ECO:0000256" key="7">
    <source>
        <dbReference type="ARBA" id="ARBA00023150"/>
    </source>
</evidence>
<comment type="caution">
    <text evidence="9">The sequence shown here is derived from an EMBL/GenBank/DDBJ whole genome shotgun (WGS) entry which is preliminary data.</text>
</comment>
<evidence type="ECO:0000256" key="4">
    <source>
        <dbReference type="ARBA" id="ARBA00023004"/>
    </source>
</evidence>
<keyword evidence="4" id="KW-0408">Iron</keyword>
<feature type="domain" description="Radical SAM core" evidence="8">
    <location>
        <begin position="1"/>
        <end position="200"/>
    </location>
</feature>
<name>C0CIE9_BLAHS</name>
<protein>
    <recommendedName>
        <fullName evidence="8">Radical SAM core domain-containing protein</fullName>
    </recommendedName>
</protein>
<keyword evidence="10" id="KW-1185">Reference proteome</keyword>
<evidence type="ECO:0000256" key="1">
    <source>
        <dbReference type="ARBA" id="ARBA00022691"/>
    </source>
</evidence>
<dbReference type="GO" id="GO:0005525">
    <property type="term" value="F:GTP binding"/>
    <property type="evidence" value="ECO:0007669"/>
    <property type="project" value="UniProtKB-KW"/>
</dbReference>
<reference evidence="9 10" key="1">
    <citation type="submission" date="2009-01" db="EMBL/GenBank/DDBJ databases">
        <authorList>
            <person name="Fulton L."/>
            <person name="Clifton S."/>
            <person name="Fulton B."/>
            <person name="Xu J."/>
            <person name="Minx P."/>
            <person name="Pepin K.H."/>
            <person name="Johnson M."/>
            <person name="Bhonagiri V."/>
            <person name="Nash W.E."/>
            <person name="Mardis E.R."/>
            <person name="Wilson R.K."/>
        </authorList>
    </citation>
    <scope>NUCLEOTIDE SEQUENCE [LARGE SCALE GENOMIC DNA]</scope>
    <source>
        <strain evidence="10">DSM 10507 / JCM 14656 / S5a33</strain>
    </source>
</reference>
<dbReference type="PANTHER" id="PTHR22960">
    <property type="entry name" value="MOLYBDOPTERIN COFACTOR SYNTHESIS PROTEIN A"/>
    <property type="match status" value="1"/>
</dbReference>
<evidence type="ECO:0000256" key="2">
    <source>
        <dbReference type="ARBA" id="ARBA00022723"/>
    </source>
</evidence>
<keyword evidence="7" id="KW-0501">Molybdenum cofactor biosynthesis</keyword>
<dbReference type="Gene3D" id="3.20.20.70">
    <property type="entry name" value="Aldolase class I"/>
    <property type="match status" value="1"/>
</dbReference>
<dbReference type="HOGENOM" id="CLU_009273_0_1_9"/>
<dbReference type="InterPro" id="IPR058240">
    <property type="entry name" value="rSAM_sf"/>
</dbReference>
<reference evidence="9 10" key="2">
    <citation type="submission" date="2009-02" db="EMBL/GenBank/DDBJ databases">
        <title>Draft genome sequence of Blautia hydrogenotrophica DSM 10507 (Ruminococcus hydrogenotrophicus DSM 10507).</title>
        <authorList>
            <person name="Sudarsanam P."/>
            <person name="Ley R."/>
            <person name="Guruge J."/>
            <person name="Turnbaugh P.J."/>
            <person name="Mahowald M."/>
            <person name="Liep D."/>
            <person name="Gordon J."/>
        </authorList>
    </citation>
    <scope>NUCLEOTIDE SEQUENCE [LARGE SCALE GENOMIC DNA]</scope>
    <source>
        <strain evidence="10">DSM 10507 / JCM 14656 / S5a33</strain>
    </source>
</reference>
<dbReference type="GO" id="GO:0046872">
    <property type="term" value="F:metal ion binding"/>
    <property type="evidence" value="ECO:0007669"/>
    <property type="project" value="UniProtKB-KW"/>
</dbReference>